<evidence type="ECO:0000313" key="9">
    <source>
        <dbReference type="EMBL" id="SCG35908.1"/>
    </source>
</evidence>
<dbReference type="RefSeq" id="WP_089010554.1">
    <property type="nucleotide sequence ID" value="NZ_LT607754.1"/>
</dbReference>
<keyword evidence="5 8" id="KW-1133">Transmembrane helix</keyword>
<feature type="transmembrane region" description="Helical" evidence="8">
    <location>
        <begin position="104"/>
        <end position="128"/>
    </location>
</feature>
<dbReference type="OrthoDB" id="3556991at2"/>
<keyword evidence="6 8" id="KW-0472">Membrane</keyword>
<evidence type="ECO:0000256" key="5">
    <source>
        <dbReference type="ARBA" id="ARBA00022989"/>
    </source>
</evidence>
<dbReference type="GO" id="GO:0005886">
    <property type="term" value="C:plasma membrane"/>
    <property type="evidence" value="ECO:0007669"/>
    <property type="project" value="UniProtKB-SubCell"/>
</dbReference>
<proteinExistence type="inferred from homology"/>
<protein>
    <submittedName>
        <fullName evidence="9">Multisubunit sodium/proton antiporter, MrpE subunit</fullName>
    </submittedName>
</protein>
<sequence length="227" mass="23813">MTAGGPSGRDGAGPPGPPPARGAGPSGPPPGGDGTDGPQPAASRRGGRWRDEAVALGWLVLTWLLLWGDVTWGNVLGGLVVGAAVLLFFPLPPVTFGGRLRPRALLVLAATFAGELVSASFHVAAIAVRPGYRPRGAIIAVPLRVRTDLNLALTAEVISLVPGTLILEVDRDQGVLYAHVLDVRGPQDLTASRDRILAVERRLVRAIGSPAEVRQLRTEPVDRRKNP</sequence>
<dbReference type="PANTHER" id="PTHR34584">
    <property type="entry name" value="NA(+)/H(+) ANTIPORTER SUBUNIT E1"/>
    <property type="match status" value="1"/>
</dbReference>
<feature type="region of interest" description="Disordered" evidence="7">
    <location>
        <begin position="1"/>
        <end position="46"/>
    </location>
</feature>
<comment type="similarity">
    <text evidence="2">Belongs to the CPA3 antiporters (TC 2.A.63) subunit E family.</text>
</comment>
<evidence type="ECO:0000256" key="2">
    <source>
        <dbReference type="ARBA" id="ARBA00006228"/>
    </source>
</evidence>
<comment type="subcellular location">
    <subcellularLocation>
        <location evidence="1">Cell membrane</location>
        <topology evidence="1">Multi-pass membrane protein</topology>
    </subcellularLocation>
</comment>
<organism evidence="9 10">
    <name type="scientific">Micromonospora inositola</name>
    <dbReference type="NCBI Taxonomy" id="47865"/>
    <lineage>
        <taxon>Bacteria</taxon>
        <taxon>Bacillati</taxon>
        <taxon>Actinomycetota</taxon>
        <taxon>Actinomycetes</taxon>
        <taxon>Micromonosporales</taxon>
        <taxon>Micromonosporaceae</taxon>
        <taxon>Micromonospora</taxon>
    </lineage>
</organism>
<evidence type="ECO:0000256" key="4">
    <source>
        <dbReference type="ARBA" id="ARBA00022692"/>
    </source>
</evidence>
<gene>
    <name evidence="9" type="ORF">GA0070613_0226</name>
</gene>
<feature type="compositionally biased region" description="Gly residues" evidence="7">
    <location>
        <begin position="1"/>
        <end position="13"/>
    </location>
</feature>
<name>A0A1C5GQ18_9ACTN</name>
<dbReference type="EMBL" id="LT607754">
    <property type="protein sequence ID" value="SCG35908.1"/>
    <property type="molecule type" value="Genomic_DNA"/>
</dbReference>
<dbReference type="NCBIfam" id="NF006521">
    <property type="entry name" value="PRK08965.1-5"/>
    <property type="match status" value="1"/>
</dbReference>
<feature type="transmembrane region" description="Helical" evidence="8">
    <location>
        <begin position="76"/>
        <end position="97"/>
    </location>
</feature>
<feature type="compositionally biased region" description="Pro residues" evidence="7">
    <location>
        <begin position="14"/>
        <end position="31"/>
    </location>
</feature>
<evidence type="ECO:0000256" key="3">
    <source>
        <dbReference type="ARBA" id="ARBA00022475"/>
    </source>
</evidence>
<feature type="transmembrane region" description="Helical" evidence="8">
    <location>
        <begin position="53"/>
        <end position="70"/>
    </location>
</feature>
<dbReference type="GO" id="GO:0008324">
    <property type="term" value="F:monoatomic cation transmembrane transporter activity"/>
    <property type="evidence" value="ECO:0007669"/>
    <property type="project" value="InterPro"/>
</dbReference>
<evidence type="ECO:0000256" key="6">
    <source>
        <dbReference type="ARBA" id="ARBA00023136"/>
    </source>
</evidence>
<dbReference type="AlphaFoldDB" id="A0A1C5GQ18"/>
<accession>A0A1C5GQ18</accession>
<evidence type="ECO:0000256" key="7">
    <source>
        <dbReference type="SAM" id="MobiDB-lite"/>
    </source>
</evidence>
<keyword evidence="4 8" id="KW-0812">Transmembrane</keyword>
<evidence type="ECO:0000313" key="10">
    <source>
        <dbReference type="Proteomes" id="UP000198221"/>
    </source>
</evidence>
<keyword evidence="10" id="KW-1185">Reference proteome</keyword>
<dbReference type="Pfam" id="PF01899">
    <property type="entry name" value="MNHE"/>
    <property type="match status" value="1"/>
</dbReference>
<evidence type="ECO:0000256" key="1">
    <source>
        <dbReference type="ARBA" id="ARBA00004651"/>
    </source>
</evidence>
<dbReference type="InterPro" id="IPR002758">
    <property type="entry name" value="Cation_antiport_E"/>
</dbReference>
<reference evidence="10" key="1">
    <citation type="submission" date="2016-06" db="EMBL/GenBank/DDBJ databases">
        <authorList>
            <person name="Varghese N."/>
            <person name="Submissions Spin"/>
        </authorList>
    </citation>
    <scope>NUCLEOTIDE SEQUENCE [LARGE SCALE GENOMIC DNA]</scope>
    <source>
        <strain evidence="10">DSM 43819</strain>
    </source>
</reference>
<evidence type="ECO:0000256" key="8">
    <source>
        <dbReference type="SAM" id="Phobius"/>
    </source>
</evidence>
<dbReference type="PANTHER" id="PTHR34584:SF1">
    <property type="entry name" value="NA(+)_H(+) ANTIPORTER SUBUNIT E1"/>
    <property type="match status" value="1"/>
</dbReference>
<keyword evidence="3" id="KW-1003">Cell membrane</keyword>
<dbReference type="Proteomes" id="UP000198221">
    <property type="component" value="Chromosome I"/>
</dbReference>